<dbReference type="Pfam" id="PF01494">
    <property type="entry name" value="FAD_binding_3"/>
    <property type="match status" value="1"/>
</dbReference>
<dbReference type="InterPro" id="IPR036188">
    <property type="entry name" value="FAD/NAD-bd_sf"/>
</dbReference>
<dbReference type="NCBIfam" id="TIGR02032">
    <property type="entry name" value="GG-red-SF"/>
    <property type="match status" value="1"/>
</dbReference>
<accession>A0A1M4XWM3</accession>
<proteinExistence type="predicted"/>
<evidence type="ECO:0000313" key="2">
    <source>
        <dbReference type="EMBL" id="SHE97891.1"/>
    </source>
</evidence>
<dbReference type="PANTHER" id="PTHR42685">
    <property type="entry name" value="GERANYLGERANYL DIPHOSPHATE REDUCTASE"/>
    <property type="match status" value="1"/>
</dbReference>
<dbReference type="PANTHER" id="PTHR42685:SF22">
    <property type="entry name" value="CONDITIONED MEDIUM FACTOR RECEPTOR 1"/>
    <property type="match status" value="1"/>
</dbReference>
<dbReference type="InterPro" id="IPR050407">
    <property type="entry name" value="Geranylgeranyl_reductase"/>
</dbReference>
<keyword evidence="3" id="KW-1185">Reference proteome</keyword>
<dbReference type="EMBL" id="FQTW01000011">
    <property type="protein sequence ID" value="SHE97891.1"/>
    <property type="molecule type" value="Genomic_DNA"/>
</dbReference>
<reference evidence="2 3" key="1">
    <citation type="submission" date="2016-11" db="EMBL/GenBank/DDBJ databases">
        <authorList>
            <person name="Jaros S."/>
            <person name="Januszkiewicz K."/>
            <person name="Wedrychowicz H."/>
        </authorList>
    </citation>
    <scope>NUCLEOTIDE SEQUENCE [LARGE SCALE GENOMIC DNA]</scope>
    <source>
        <strain evidence="2 3">DSM 25661</strain>
    </source>
</reference>
<dbReference type="STRING" id="1155689.SAMN05444278_1113"/>
<dbReference type="RefSeq" id="WP_073193619.1">
    <property type="nucleotide sequence ID" value="NZ_FQTW01000011.1"/>
</dbReference>
<gene>
    <name evidence="2" type="ORF">SAMN05444278_1113</name>
</gene>
<dbReference type="AlphaFoldDB" id="A0A1M4XWM3"/>
<feature type="domain" description="FAD-binding" evidence="1">
    <location>
        <begin position="4"/>
        <end position="286"/>
    </location>
</feature>
<dbReference type="InterPro" id="IPR011777">
    <property type="entry name" value="Geranylgeranyl_Rdtase_fam"/>
</dbReference>
<organism evidence="2 3">
    <name type="scientific">Psychroflexus salarius</name>
    <dbReference type="NCBI Taxonomy" id="1155689"/>
    <lineage>
        <taxon>Bacteria</taxon>
        <taxon>Pseudomonadati</taxon>
        <taxon>Bacteroidota</taxon>
        <taxon>Flavobacteriia</taxon>
        <taxon>Flavobacteriales</taxon>
        <taxon>Flavobacteriaceae</taxon>
        <taxon>Psychroflexus</taxon>
    </lineage>
</organism>
<dbReference type="Gene3D" id="3.50.50.60">
    <property type="entry name" value="FAD/NAD(P)-binding domain"/>
    <property type="match status" value="1"/>
</dbReference>
<evidence type="ECO:0000259" key="1">
    <source>
        <dbReference type="Pfam" id="PF01494"/>
    </source>
</evidence>
<dbReference type="Proteomes" id="UP000184462">
    <property type="component" value="Unassembled WGS sequence"/>
</dbReference>
<sequence>MKTYDIAIIGSGPSGASAAFEAAKKGLSSIIIEKEQLPRYKTCGGGFVYRGRRNMPFDVSKSVEREFFDVDIRFDAKKLALNTVRKKPIISMIMRDEFDYLIVQKAEELGVKVLQGEKLLALDFQNDFTTLTTTNKQIQAKFIIAADGALSPTAKLAGWEESRLMCPALEYEIKVPDKDFERLSKSARFDIDVVPFGYGWSFPKKNHLSVGVGNFTKSTKKINLKENYRDYLKILGIETVLKEEAHGFIIPISPRKDGFVKQNVFLIGDAAGFADPLTAEGISNAIYSGKLVAEAISESNLSLNEANKLYNNKLNDKLLPELELGVKLAALFYENRTLRNLLLKKYGQRAAEYMTDIFMGDRTYPHNFKEKVKQKLKVSLF</sequence>
<dbReference type="SUPFAM" id="SSF51905">
    <property type="entry name" value="FAD/NAD(P)-binding domain"/>
    <property type="match status" value="1"/>
</dbReference>
<name>A0A1M4XWM3_9FLAO</name>
<dbReference type="GO" id="GO:0071949">
    <property type="term" value="F:FAD binding"/>
    <property type="evidence" value="ECO:0007669"/>
    <property type="project" value="InterPro"/>
</dbReference>
<protein>
    <submittedName>
        <fullName evidence="2">Geranylgeranyl reductase family</fullName>
    </submittedName>
</protein>
<dbReference type="GO" id="GO:0016628">
    <property type="term" value="F:oxidoreductase activity, acting on the CH-CH group of donors, NAD or NADP as acceptor"/>
    <property type="evidence" value="ECO:0007669"/>
    <property type="project" value="InterPro"/>
</dbReference>
<dbReference type="InterPro" id="IPR002938">
    <property type="entry name" value="FAD-bd"/>
</dbReference>
<dbReference type="OrthoDB" id="9806565at2"/>
<dbReference type="PRINTS" id="PR00420">
    <property type="entry name" value="RNGMNOXGNASE"/>
</dbReference>
<evidence type="ECO:0000313" key="3">
    <source>
        <dbReference type="Proteomes" id="UP000184462"/>
    </source>
</evidence>